<keyword evidence="9" id="KW-1185">Reference proteome</keyword>
<feature type="chain" id="PRO_5044131724" evidence="7">
    <location>
        <begin position="19"/>
        <end position="141"/>
    </location>
</feature>
<evidence type="ECO:0000256" key="7">
    <source>
        <dbReference type="SAM" id="SignalP"/>
    </source>
</evidence>
<comment type="subcellular location">
    <subcellularLocation>
        <location evidence="1">Secreted</location>
    </subcellularLocation>
</comment>
<dbReference type="GO" id="GO:0008289">
    <property type="term" value="F:lipid binding"/>
    <property type="evidence" value="ECO:0007669"/>
    <property type="project" value="UniProtKB-KW"/>
</dbReference>
<evidence type="ECO:0000313" key="9">
    <source>
        <dbReference type="Proteomes" id="UP000614601"/>
    </source>
</evidence>
<organism evidence="8 9">
    <name type="scientific">Bursaphelenchus okinawaensis</name>
    <dbReference type="NCBI Taxonomy" id="465554"/>
    <lineage>
        <taxon>Eukaryota</taxon>
        <taxon>Metazoa</taxon>
        <taxon>Ecdysozoa</taxon>
        <taxon>Nematoda</taxon>
        <taxon>Chromadorea</taxon>
        <taxon>Rhabditida</taxon>
        <taxon>Tylenchina</taxon>
        <taxon>Tylenchomorpha</taxon>
        <taxon>Aphelenchoidea</taxon>
        <taxon>Aphelenchoididae</taxon>
        <taxon>Bursaphelenchus</taxon>
    </lineage>
</organism>
<dbReference type="OrthoDB" id="10446795at2759"/>
<accession>A0A811L914</accession>
<proteinExistence type="inferred from homology"/>
<dbReference type="EMBL" id="CAJFDH010000005">
    <property type="protein sequence ID" value="CAD5224608.1"/>
    <property type="molecule type" value="Genomic_DNA"/>
</dbReference>
<name>A0A811L914_9BILA</name>
<evidence type="ECO:0000256" key="3">
    <source>
        <dbReference type="ARBA" id="ARBA00022525"/>
    </source>
</evidence>
<dbReference type="InterPro" id="IPR008632">
    <property type="entry name" value="Gp-FAR-1"/>
</dbReference>
<dbReference type="Proteomes" id="UP000783686">
    <property type="component" value="Unassembled WGS sequence"/>
</dbReference>
<keyword evidence="3" id="KW-0964">Secreted</keyword>
<dbReference type="GO" id="GO:0005576">
    <property type="term" value="C:extracellular region"/>
    <property type="evidence" value="ECO:0007669"/>
    <property type="project" value="UniProtKB-SubCell"/>
</dbReference>
<dbReference type="EMBL" id="CAJFCW020000005">
    <property type="protein sequence ID" value="CAG9120016.1"/>
    <property type="molecule type" value="Genomic_DNA"/>
</dbReference>
<protein>
    <submittedName>
        <fullName evidence="8">Uncharacterized protein</fullName>
    </submittedName>
</protein>
<feature type="signal peptide" evidence="7">
    <location>
        <begin position="1"/>
        <end position="18"/>
    </location>
</feature>
<dbReference type="Gene3D" id="1.20.120.1100">
    <property type="match status" value="1"/>
</dbReference>
<dbReference type="AlphaFoldDB" id="A0A811L914"/>
<evidence type="ECO:0000313" key="8">
    <source>
        <dbReference type="EMBL" id="CAD5224608.1"/>
    </source>
</evidence>
<gene>
    <name evidence="8" type="ORF">BOKJ2_LOCUS11164</name>
</gene>
<keyword evidence="6" id="KW-0446">Lipid-binding</keyword>
<evidence type="ECO:0000256" key="6">
    <source>
        <dbReference type="ARBA" id="ARBA00023121"/>
    </source>
</evidence>
<keyword evidence="4 7" id="KW-0732">Signal</keyword>
<evidence type="ECO:0000256" key="5">
    <source>
        <dbReference type="ARBA" id="ARBA00023054"/>
    </source>
</evidence>
<keyword evidence="5" id="KW-0175">Coiled coil</keyword>
<reference evidence="8" key="1">
    <citation type="submission" date="2020-09" db="EMBL/GenBank/DDBJ databases">
        <authorList>
            <person name="Kikuchi T."/>
        </authorList>
    </citation>
    <scope>NUCLEOTIDE SEQUENCE</scope>
    <source>
        <strain evidence="8">SH1</strain>
    </source>
</reference>
<dbReference type="Pfam" id="PF05823">
    <property type="entry name" value="Gp-FAR-1"/>
    <property type="match status" value="1"/>
</dbReference>
<comment type="similarity">
    <text evidence="2">Belongs to the fatty-acid and retinol-binding protein (FARBP) family.</text>
</comment>
<sequence length="141" mass="16176">MFWAYIVLLWACLSTCQSDIDIKDLLPDELNDLLENLSSAEEERFATSDGVDDPELSLKLLTSHQQISEKTRKLNPPARDFLNDMFGDLYEIDDSELKTISKRYLKRWNGLPEAEKNSLKSVFPKIYTVLNSPEFAKIADS</sequence>
<dbReference type="Proteomes" id="UP000614601">
    <property type="component" value="Unassembled WGS sequence"/>
</dbReference>
<evidence type="ECO:0000256" key="4">
    <source>
        <dbReference type="ARBA" id="ARBA00022729"/>
    </source>
</evidence>
<evidence type="ECO:0000256" key="1">
    <source>
        <dbReference type="ARBA" id="ARBA00004613"/>
    </source>
</evidence>
<comment type="caution">
    <text evidence="8">The sequence shown here is derived from an EMBL/GenBank/DDBJ whole genome shotgun (WGS) entry which is preliminary data.</text>
</comment>
<evidence type="ECO:0000256" key="2">
    <source>
        <dbReference type="ARBA" id="ARBA00006648"/>
    </source>
</evidence>